<dbReference type="InterPro" id="IPR008906">
    <property type="entry name" value="HATC_C_dom"/>
</dbReference>
<dbReference type="GeneID" id="103308164"/>
<evidence type="ECO:0000259" key="1">
    <source>
        <dbReference type="Pfam" id="PF05699"/>
    </source>
</evidence>
<protein>
    <recommendedName>
        <fullName evidence="1">HAT C-terminal dimerisation domain-containing protein</fullName>
    </recommendedName>
</protein>
<dbReference type="Pfam" id="PF05699">
    <property type="entry name" value="Dimer_Tnp_hAT"/>
    <property type="match status" value="1"/>
</dbReference>
<sequence length="178" mass="20947">MHLPSTALSSLYNKIVNFIPEISYETLRDEYTDFMSKWSEFKKTIFCEHYDYTEYNSDSEYDGDDEDKCPHTTTGDKYCVVCIFNFLVKYNLYTNAYPGLYNFYKLILTLSVTQVSCERGFSKLKYIKTYLRSTLSQDLLESFMLMSIEKELLVKIDSDQIIDKVASKSKSLTKLFMY</sequence>
<dbReference type="RefSeq" id="XP_008179333.1">
    <property type="nucleotide sequence ID" value="XM_008181111.1"/>
</dbReference>
<dbReference type="PANTHER" id="PTHR45749:SF21">
    <property type="entry name" value="DUF4371 DOMAIN-CONTAINING PROTEIN"/>
    <property type="match status" value="1"/>
</dbReference>
<dbReference type="KEGG" id="api:103308164"/>
<reference evidence="3" key="1">
    <citation type="submission" date="2010-06" db="EMBL/GenBank/DDBJ databases">
        <authorList>
            <person name="Jiang H."/>
            <person name="Abraham K."/>
            <person name="Ali S."/>
            <person name="Alsbrooks S.L."/>
            <person name="Anim B.N."/>
            <person name="Anosike U.S."/>
            <person name="Attaway T."/>
            <person name="Bandaranaike D.P."/>
            <person name="Battles P.K."/>
            <person name="Bell S.N."/>
            <person name="Bell A.V."/>
            <person name="Beltran B."/>
            <person name="Bickham C."/>
            <person name="Bustamante Y."/>
            <person name="Caleb T."/>
            <person name="Canada A."/>
            <person name="Cardenas V."/>
            <person name="Carter K."/>
            <person name="Chacko J."/>
            <person name="Chandrabose M.N."/>
            <person name="Chavez D."/>
            <person name="Chavez A."/>
            <person name="Chen L."/>
            <person name="Chu H.-S."/>
            <person name="Claassen K.J."/>
            <person name="Cockrell R."/>
            <person name="Collins M."/>
            <person name="Cooper J.A."/>
            <person name="Cree A."/>
            <person name="Curry S.M."/>
            <person name="Da Y."/>
            <person name="Dao M.D."/>
            <person name="Das B."/>
            <person name="Davila M.-L."/>
            <person name="Davy-Carroll L."/>
            <person name="Denson S."/>
            <person name="Dinh H."/>
            <person name="Ebong V.E."/>
            <person name="Edwards J.R."/>
            <person name="Egan A."/>
            <person name="El-Daye J."/>
            <person name="Escobedo L."/>
            <person name="Fernandez S."/>
            <person name="Fernando P.R."/>
            <person name="Flagg N."/>
            <person name="Forbes L.D."/>
            <person name="Fowler R.G."/>
            <person name="Fu Q."/>
            <person name="Gabisi R.A."/>
            <person name="Ganer J."/>
            <person name="Garbino Pronczuk A."/>
            <person name="Garcia R.M."/>
            <person name="Garner T."/>
            <person name="Garrett T.E."/>
            <person name="Gonzalez D.A."/>
            <person name="Hamid H."/>
            <person name="Hawkins E.S."/>
            <person name="Hirani K."/>
            <person name="Hogues M.E."/>
            <person name="Hollins B."/>
            <person name="Hsiao C.-H."/>
            <person name="Jabil R."/>
            <person name="James M.L."/>
            <person name="Jhangiani S.N."/>
            <person name="Johnson B."/>
            <person name="Johnson Q."/>
            <person name="Joshi V."/>
            <person name="Kalu J.B."/>
            <person name="Kam C."/>
            <person name="Kashfia A."/>
            <person name="Keebler J."/>
            <person name="Kisamo H."/>
            <person name="Kovar C.L."/>
            <person name="Lago L.A."/>
            <person name="Lai C.-Y."/>
            <person name="Laidlaw J."/>
            <person name="Lara F."/>
            <person name="Le T.-K."/>
            <person name="Lee S.L."/>
            <person name="Legall F.H."/>
            <person name="Lemon S.J."/>
            <person name="Lewis L.R."/>
            <person name="Li B."/>
            <person name="Liu Y."/>
            <person name="Liu Y.-S."/>
            <person name="Lopez J."/>
            <person name="Lozado R.J."/>
            <person name="Lu J."/>
            <person name="Madu R.C."/>
            <person name="Maheshwari M."/>
            <person name="Maheshwari R."/>
            <person name="Malloy K."/>
            <person name="Martinez E."/>
            <person name="Mathew T."/>
            <person name="Mercado I.C."/>
            <person name="Mercado C."/>
            <person name="Meyer B."/>
            <person name="Montgomery K."/>
            <person name="Morgan M.B."/>
            <person name="Munidasa M."/>
            <person name="Nazareth L.V."/>
            <person name="Nelson J."/>
            <person name="Ng B.M."/>
            <person name="Nguyen N.B."/>
            <person name="Nguyen P.Q."/>
            <person name="Nguyen T."/>
            <person name="Obregon M."/>
            <person name="Okwuonu G.O."/>
            <person name="Onwere C.G."/>
            <person name="Orozco G."/>
            <person name="Parra A."/>
            <person name="Patel S."/>
            <person name="Patil S."/>
            <person name="Perez A."/>
            <person name="Perez Y."/>
            <person name="Pham C."/>
            <person name="Primus E.L."/>
            <person name="Pu L.-L."/>
            <person name="Puazo M."/>
            <person name="Qin X."/>
            <person name="Quiroz J.B."/>
            <person name="Reese J."/>
            <person name="Richards S."/>
            <person name="Rives C.M."/>
            <person name="Robberts R."/>
            <person name="Ruiz S.J."/>
            <person name="Ruiz M.J."/>
            <person name="Santibanez J."/>
            <person name="Schneider B.W."/>
            <person name="Sisson I."/>
            <person name="Smith M."/>
            <person name="Sodergren E."/>
            <person name="Song X.-Z."/>
            <person name="Song B.B."/>
            <person name="Summersgill H."/>
            <person name="Thelus R."/>
            <person name="Thornton R.D."/>
            <person name="Trejos Z.Y."/>
            <person name="Usmani K."/>
            <person name="Vattathil S."/>
            <person name="Villasana D."/>
            <person name="Walker D.L."/>
            <person name="Wang S."/>
            <person name="Wang K."/>
            <person name="White C.S."/>
            <person name="Williams A.C."/>
            <person name="Williamson J."/>
            <person name="Wilson K."/>
            <person name="Woghiren I.O."/>
            <person name="Woodworth J.R."/>
            <person name="Worley K.C."/>
            <person name="Wright R.A."/>
            <person name="Wu W."/>
            <person name="Young L."/>
            <person name="Zhang L."/>
            <person name="Zhang J."/>
            <person name="Zhu Y."/>
            <person name="Muzny D.M."/>
            <person name="Weinstock G."/>
            <person name="Gibbs R.A."/>
        </authorList>
    </citation>
    <scope>NUCLEOTIDE SEQUENCE [LARGE SCALE GENOMIC DNA]</scope>
    <source>
        <strain evidence="3">LSR1</strain>
    </source>
</reference>
<dbReference type="PANTHER" id="PTHR45749">
    <property type="match status" value="1"/>
</dbReference>
<dbReference type="InterPro" id="IPR012337">
    <property type="entry name" value="RNaseH-like_sf"/>
</dbReference>
<dbReference type="AlphaFoldDB" id="A0A8R2AZ20"/>
<dbReference type="GO" id="GO:0046983">
    <property type="term" value="F:protein dimerization activity"/>
    <property type="evidence" value="ECO:0007669"/>
    <property type="project" value="InterPro"/>
</dbReference>
<reference evidence="2" key="2">
    <citation type="submission" date="2022-06" db="UniProtKB">
        <authorList>
            <consortium name="EnsemblMetazoa"/>
        </authorList>
    </citation>
    <scope>IDENTIFICATION</scope>
</reference>
<name>A0A8R2AZ20_ACYPI</name>
<proteinExistence type="predicted"/>
<dbReference type="Proteomes" id="UP000007819">
    <property type="component" value="Chromosome A2"/>
</dbReference>
<evidence type="ECO:0000313" key="3">
    <source>
        <dbReference type="Proteomes" id="UP000007819"/>
    </source>
</evidence>
<accession>A0A8R2AZ20</accession>
<dbReference type="SUPFAM" id="SSF53098">
    <property type="entry name" value="Ribonuclease H-like"/>
    <property type="match status" value="1"/>
</dbReference>
<organism evidence="2 3">
    <name type="scientific">Acyrthosiphon pisum</name>
    <name type="common">Pea aphid</name>
    <dbReference type="NCBI Taxonomy" id="7029"/>
    <lineage>
        <taxon>Eukaryota</taxon>
        <taxon>Metazoa</taxon>
        <taxon>Ecdysozoa</taxon>
        <taxon>Arthropoda</taxon>
        <taxon>Hexapoda</taxon>
        <taxon>Insecta</taxon>
        <taxon>Pterygota</taxon>
        <taxon>Neoptera</taxon>
        <taxon>Paraneoptera</taxon>
        <taxon>Hemiptera</taxon>
        <taxon>Sternorrhyncha</taxon>
        <taxon>Aphidomorpha</taxon>
        <taxon>Aphidoidea</taxon>
        <taxon>Aphididae</taxon>
        <taxon>Macrosiphini</taxon>
        <taxon>Acyrthosiphon</taxon>
    </lineage>
</organism>
<dbReference type="EnsemblMetazoa" id="XM_008181111.1">
    <property type="protein sequence ID" value="XP_008179333.1"/>
    <property type="gene ID" value="LOC103308164"/>
</dbReference>
<evidence type="ECO:0000313" key="2">
    <source>
        <dbReference type="EnsemblMetazoa" id="XP_008179333.1"/>
    </source>
</evidence>
<feature type="domain" description="HAT C-terminal dimerisation" evidence="1">
    <location>
        <begin position="84"/>
        <end position="152"/>
    </location>
</feature>
<dbReference type="OrthoDB" id="6624805at2759"/>
<keyword evidence="3" id="KW-1185">Reference proteome</keyword>